<name>A0A0G1A159_9BACT</name>
<reference evidence="1 2" key="1">
    <citation type="journal article" date="2015" name="Nature">
        <title>rRNA introns, odd ribosomes, and small enigmatic genomes across a large radiation of phyla.</title>
        <authorList>
            <person name="Brown C.T."/>
            <person name="Hug L.A."/>
            <person name="Thomas B.C."/>
            <person name="Sharon I."/>
            <person name="Castelle C.J."/>
            <person name="Singh A."/>
            <person name="Wilkins M.J."/>
            <person name="Williams K.H."/>
            <person name="Banfield J.F."/>
        </authorList>
    </citation>
    <scope>NUCLEOTIDE SEQUENCE [LARGE SCALE GENOMIC DNA]</scope>
</reference>
<evidence type="ECO:0000313" key="1">
    <source>
        <dbReference type="EMBL" id="KKS54634.1"/>
    </source>
</evidence>
<gene>
    <name evidence="1" type="ORF">UV20_C0030G0004</name>
</gene>
<dbReference type="AlphaFoldDB" id="A0A0G1A159"/>
<proteinExistence type="predicted"/>
<organism evidence="1 2">
    <name type="scientific">Candidatus Magasanikbacteria bacterium GW2011_GWA2_42_32</name>
    <dbReference type="NCBI Taxonomy" id="1619039"/>
    <lineage>
        <taxon>Bacteria</taxon>
        <taxon>Candidatus Magasanikiibacteriota</taxon>
    </lineage>
</organism>
<sequence>MFVIWHDNDYDLARWVYLNSSLSKIGGKVLLRPIPKTNSSGTLLRSLTGDFDHHILPVIKYETPDIIIQRIDEKSGDSEVIFVTEFMTHTPQHHHPLQRFSRIYGASNLKIPSALIIPNTKVKLERKNGVYRPTSYRANPLIYHIFIKTTDINKTPTLLFLWPDIDGYLKYDKQHPTAPFINDQIQSWFALLDSAVRGEKDISSAKEQYELMIKVGQHKVREHKEFVAGWKDIYKLTTIRVEKTDAVIKEFKLDTKQLPAHFLKNDETLIFEPDGLHAPSTPFRTDPYAGMLCAFDNLFCREENGDRVLNLVLRAKNIKYAVSEKQNIFIDIEHDKSTCPFLKKVQKDIGSEHLKANQCPFTMTKQQRIYGEVADVIVFDDYVYYQKIS</sequence>
<protein>
    <submittedName>
        <fullName evidence="1">Uncharacterized protein</fullName>
    </submittedName>
</protein>
<dbReference type="Proteomes" id="UP000034837">
    <property type="component" value="Unassembled WGS sequence"/>
</dbReference>
<evidence type="ECO:0000313" key="2">
    <source>
        <dbReference type="Proteomes" id="UP000034837"/>
    </source>
</evidence>
<dbReference type="EMBL" id="LCDO01000030">
    <property type="protein sequence ID" value="KKS54634.1"/>
    <property type="molecule type" value="Genomic_DNA"/>
</dbReference>
<comment type="caution">
    <text evidence="1">The sequence shown here is derived from an EMBL/GenBank/DDBJ whole genome shotgun (WGS) entry which is preliminary data.</text>
</comment>
<accession>A0A0G1A159</accession>